<proteinExistence type="predicted"/>
<keyword evidence="3" id="KW-1185">Reference proteome</keyword>
<sequence>MRFVLMALITLLASPALAQVAMPCDWQARADAIVEPWEDNSASFANGAVRVALLDTIEPAAGAAYLLFLHPPMDEVGGRTCTVVGLDESLGYAAIFFEELKADYNAATGLTFTVPTIIYLPEQNFQNSALLSISVNQSSGDVTVNQALGNE</sequence>
<reference evidence="2 3" key="1">
    <citation type="submission" date="2022-01" db="EMBL/GenBank/DDBJ databases">
        <title>Octadecabacter sp. nov., isolated from a marine alga.</title>
        <authorList>
            <person name="Jin M.S."/>
            <person name="Kim H.M."/>
            <person name="Han D.M."/>
            <person name="Jung J.J."/>
            <person name="Jeon C.O."/>
        </authorList>
    </citation>
    <scope>NUCLEOTIDE SEQUENCE [LARGE SCALE GENOMIC DNA]</scope>
    <source>
        <strain evidence="2 3">G9-8</strain>
    </source>
</reference>
<name>A0ABS9CZM5_9RHOB</name>
<accession>A0ABS9CZM5</accession>
<feature type="chain" id="PRO_5045523007" evidence="1">
    <location>
        <begin position="19"/>
        <end position="151"/>
    </location>
</feature>
<evidence type="ECO:0000256" key="1">
    <source>
        <dbReference type="SAM" id="SignalP"/>
    </source>
</evidence>
<feature type="signal peptide" evidence="1">
    <location>
        <begin position="1"/>
        <end position="18"/>
    </location>
</feature>
<dbReference type="EMBL" id="JAKGAQ010000002">
    <property type="protein sequence ID" value="MCF2871830.1"/>
    <property type="molecule type" value="Genomic_DNA"/>
</dbReference>
<organism evidence="2 3">
    <name type="scientific">Octadecabacter dasysiphoniae</name>
    <dbReference type="NCBI Taxonomy" id="2909341"/>
    <lineage>
        <taxon>Bacteria</taxon>
        <taxon>Pseudomonadati</taxon>
        <taxon>Pseudomonadota</taxon>
        <taxon>Alphaproteobacteria</taxon>
        <taxon>Rhodobacterales</taxon>
        <taxon>Roseobacteraceae</taxon>
        <taxon>Octadecabacter</taxon>
    </lineage>
</organism>
<protein>
    <submittedName>
        <fullName evidence="2">Uncharacterized protein</fullName>
    </submittedName>
</protein>
<gene>
    <name evidence="2" type="ORF">L0664_12190</name>
</gene>
<evidence type="ECO:0000313" key="3">
    <source>
        <dbReference type="Proteomes" id="UP001200557"/>
    </source>
</evidence>
<evidence type="ECO:0000313" key="2">
    <source>
        <dbReference type="EMBL" id="MCF2871830.1"/>
    </source>
</evidence>
<comment type="caution">
    <text evidence="2">The sequence shown here is derived from an EMBL/GenBank/DDBJ whole genome shotgun (WGS) entry which is preliminary data.</text>
</comment>
<dbReference type="Proteomes" id="UP001200557">
    <property type="component" value="Unassembled WGS sequence"/>
</dbReference>
<dbReference type="RefSeq" id="WP_235226124.1">
    <property type="nucleotide sequence ID" value="NZ_JAKGAQ010000002.1"/>
</dbReference>
<keyword evidence="1" id="KW-0732">Signal</keyword>